<dbReference type="InterPro" id="IPR003697">
    <property type="entry name" value="Maf-like"/>
</dbReference>
<dbReference type="NCBIfam" id="TIGR00172">
    <property type="entry name" value="maf"/>
    <property type="match status" value="1"/>
</dbReference>
<dbReference type="EC" id="3.6.1.9" evidence="4"/>
<dbReference type="Pfam" id="PF02545">
    <property type="entry name" value="Maf"/>
    <property type="match status" value="1"/>
</dbReference>
<feature type="site" description="Important for substrate specificity" evidence="4">
    <location>
        <position position="19"/>
    </location>
</feature>
<dbReference type="Gene3D" id="3.90.950.10">
    <property type="match status" value="1"/>
</dbReference>
<comment type="catalytic activity">
    <reaction evidence="4">
        <text>UTP + H2O = UMP + diphosphate + H(+)</text>
        <dbReference type="Rhea" id="RHEA:29395"/>
        <dbReference type="ChEBI" id="CHEBI:15377"/>
        <dbReference type="ChEBI" id="CHEBI:15378"/>
        <dbReference type="ChEBI" id="CHEBI:33019"/>
        <dbReference type="ChEBI" id="CHEBI:46398"/>
        <dbReference type="ChEBI" id="CHEBI:57865"/>
        <dbReference type="EC" id="3.6.1.9"/>
    </reaction>
</comment>
<dbReference type="GO" id="GO:0009117">
    <property type="term" value="P:nucleotide metabolic process"/>
    <property type="evidence" value="ECO:0007669"/>
    <property type="project" value="UniProtKB-KW"/>
</dbReference>
<feature type="site" description="Important for substrate specificity" evidence="4">
    <location>
        <position position="77"/>
    </location>
</feature>
<evidence type="ECO:0000256" key="3">
    <source>
        <dbReference type="ARBA" id="ARBA00023080"/>
    </source>
</evidence>
<dbReference type="CDD" id="cd00555">
    <property type="entry name" value="Maf"/>
    <property type="match status" value="1"/>
</dbReference>
<dbReference type="AlphaFoldDB" id="A0A0S2HW71"/>
<dbReference type="PANTHER" id="PTHR43213">
    <property type="entry name" value="BIFUNCTIONAL DTTP/UTP PYROPHOSPHATASE/METHYLTRANSFERASE PROTEIN-RELATED"/>
    <property type="match status" value="1"/>
</dbReference>
<dbReference type="HAMAP" id="MF_00528">
    <property type="entry name" value="Maf"/>
    <property type="match status" value="1"/>
</dbReference>
<comment type="subcellular location">
    <subcellularLocation>
        <location evidence="4">Cytoplasm</location>
    </subcellularLocation>
</comment>
<dbReference type="GO" id="GO:0005737">
    <property type="term" value="C:cytoplasm"/>
    <property type="evidence" value="ECO:0007669"/>
    <property type="project" value="UniProtKB-SubCell"/>
</dbReference>
<comment type="caution">
    <text evidence="4">Lacks conserved residue(s) required for the propagation of feature annotation.</text>
</comment>
<name>A0A0S2HW71_9BACT</name>
<dbReference type="KEGG" id="blq:L21SP5_00630"/>
<keyword evidence="4" id="KW-0963">Cytoplasm</keyword>
<comment type="catalytic activity">
    <reaction evidence="4">
        <text>dTTP + H2O = dTMP + diphosphate + H(+)</text>
        <dbReference type="Rhea" id="RHEA:28534"/>
        <dbReference type="ChEBI" id="CHEBI:15377"/>
        <dbReference type="ChEBI" id="CHEBI:15378"/>
        <dbReference type="ChEBI" id="CHEBI:33019"/>
        <dbReference type="ChEBI" id="CHEBI:37568"/>
        <dbReference type="ChEBI" id="CHEBI:63528"/>
        <dbReference type="EC" id="3.6.1.9"/>
    </reaction>
</comment>
<dbReference type="PANTHER" id="PTHR43213:SF5">
    <property type="entry name" value="BIFUNCTIONAL DTTP_UTP PYROPHOSPHATASE_METHYLTRANSFERASE PROTEIN-RELATED"/>
    <property type="match status" value="1"/>
</dbReference>
<dbReference type="GO" id="GO:0036221">
    <property type="term" value="F:UTP diphosphatase activity"/>
    <property type="evidence" value="ECO:0007669"/>
    <property type="project" value="RHEA"/>
</dbReference>
<dbReference type="Proteomes" id="UP000064893">
    <property type="component" value="Chromosome"/>
</dbReference>
<dbReference type="RefSeq" id="WP_095532267.1">
    <property type="nucleotide sequence ID" value="NZ_CP013118.1"/>
</dbReference>
<keyword evidence="2 4" id="KW-0378">Hydrolase</keyword>
<sequence>MIEYINANKDIILASGSPRRQELLQALGLAFTVQQKKVEETYPGNLKPREVAEYLAEKKASVFSTPSKNQIIITADTIVALNERILGKPSNKNEAAEMLRALSATSHDVITGVCVRDASNYYLFHGSTRVTFEELSDELTAKYIEKEQPYDKAGAYGIQEWFGMVAVKYIEGSYYNVMGLPVHLLYRKLIEII</sequence>
<dbReference type="PIRSF" id="PIRSF006305">
    <property type="entry name" value="Maf"/>
    <property type="match status" value="1"/>
</dbReference>
<evidence type="ECO:0000256" key="1">
    <source>
        <dbReference type="ARBA" id="ARBA00001968"/>
    </source>
</evidence>
<keyword evidence="6" id="KW-1185">Reference proteome</keyword>
<evidence type="ECO:0000313" key="6">
    <source>
        <dbReference type="Proteomes" id="UP000064893"/>
    </source>
</evidence>
<keyword evidence="3 4" id="KW-0546">Nucleotide metabolism</keyword>
<dbReference type="PATRIC" id="fig|1307839.3.peg.674"/>
<comment type="cofactor">
    <cofactor evidence="1 4">
        <name>a divalent metal cation</name>
        <dbReference type="ChEBI" id="CHEBI:60240"/>
    </cofactor>
</comment>
<comment type="function">
    <text evidence="4">Nucleoside triphosphate pyrophosphatase that hydrolyzes dTTP and UTP. May have a dual role in cell division arrest and in preventing the incorporation of modified nucleotides into cellular nucleic acids.</text>
</comment>
<reference evidence="5 6" key="1">
    <citation type="submission" date="2015-11" db="EMBL/GenBank/DDBJ databases">
        <title>Description and complete genome sequence of a novel strain predominating in hypersaline microbial mats and representing a new family of the Bacteriodetes phylum.</title>
        <authorList>
            <person name="Spring S."/>
            <person name="Bunk B."/>
            <person name="Sproer C."/>
            <person name="Klenk H.-P."/>
        </authorList>
    </citation>
    <scope>NUCLEOTIDE SEQUENCE [LARGE SCALE GENOMIC DNA]</scope>
    <source>
        <strain evidence="5 6">L21-Spi-D4</strain>
    </source>
</reference>
<dbReference type="STRING" id="1307839.L21SP5_00630"/>
<accession>A0A0S2HW71</accession>
<dbReference type="InterPro" id="IPR029001">
    <property type="entry name" value="ITPase-like_fam"/>
</dbReference>
<evidence type="ECO:0000256" key="4">
    <source>
        <dbReference type="HAMAP-Rule" id="MF_00528"/>
    </source>
</evidence>
<dbReference type="OrthoDB" id="9807767at2"/>
<dbReference type="GO" id="GO:0036218">
    <property type="term" value="F:dTTP diphosphatase activity"/>
    <property type="evidence" value="ECO:0007669"/>
    <property type="project" value="RHEA"/>
</dbReference>
<evidence type="ECO:0000256" key="2">
    <source>
        <dbReference type="ARBA" id="ARBA00022801"/>
    </source>
</evidence>
<gene>
    <name evidence="5" type="primary">maf</name>
    <name evidence="5" type="ORF">L21SP5_00630</name>
</gene>
<feature type="site" description="Important for substrate specificity" evidence="4">
    <location>
        <position position="159"/>
    </location>
</feature>
<feature type="active site" description="Proton acceptor" evidence="4">
    <location>
        <position position="76"/>
    </location>
</feature>
<protein>
    <recommendedName>
        <fullName evidence="4">dTTP/UTP pyrophosphatase</fullName>
        <shortName evidence="4">dTTPase/UTPase</shortName>
        <ecNumber evidence="4">3.6.1.9</ecNumber>
    </recommendedName>
    <alternativeName>
        <fullName evidence="4">Nucleoside triphosphate pyrophosphatase</fullName>
    </alternativeName>
    <alternativeName>
        <fullName evidence="4">Nucleotide pyrophosphatase</fullName>
        <shortName evidence="4">Nucleotide PPase</shortName>
    </alternativeName>
</protein>
<proteinExistence type="inferred from homology"/>
<organism evidence="5 6">
    <name type="scientific">Salinivirga cyanobacteriivorans</name>
    <dbReference type="NCBI Taxonomy" id="1307839"/>
    <lineage>
        <taxon>Bacteria</taxon>
        <taxon>Pseudomonadati</taxon>
        <taxon>Bacteroidota</taxon>
        <taxon>Bacteroidia</taxon>
        <taxon>Bacteroidales</taxon>
        <taxon>Salinivirgaceae</taxon>
        <taxon>Salinivirga</taxon>
    </lineage>
</organism>
<dbReference type="EMBL" id="CP013118">
    <property type="protein sequence ID" value="ALO14302.1"/>
    <property type="molecule type" value="Genomic_DNA"/>
</dbReference>
<evidence type="ECO:0000313" key="5">
    <source>
        <dbReference type="EMBL" id="ALO14302.1"/>
    </source>
</evidence>
<dbReference type="SUPFAM" id="SSF52972">
    <property type="entry name" value="ITPase-like"/>
    <property type="match status" value="1"/>
</dbReference>
<comment type="similarity">
    <text evidence="4">Belongs to the Maf family. YhdE subfamily.</text>
</comment>